<dbReference type="AlphaFoldDB" id="A0A4R3Z5U3"/>
<sequence>MKVNRTALRTIEILEYIAKSQDGVSLLEIAQALDIPKSSVFDILKTLLYKNMIVENQVGGKIKYSMGIHSFIVGSHSLERFDLVNIAKKYLIPLSKEFHATTFLAVLDEGMVTYLYKCESPKSQITTANLGSRKSIHCTALGKVLMAFQKNEQIVNQALQTTQFIAHTQYTITSIPKYLQELEKVKQQGYAVDNREDTLFQICVAAPIFNHNKKIIAAISLVNSYSKQLDIEELSKFVKNSALQISKELGYVEEKI</sequence>
<dbReference type="SUPFAM" id="SSF55781">
    <property type="entry name" value="GAF domain-like"/>
    <property type="match status" value="1"/>
</dbReference>
<dbReference type="PANTHER" id="PTHR30136">
    <property type="entry name" value="HELIX-TURN-HELIX TRANSCRIPTIONAL REGULATOR, ICLR FAMILY"/>
    <property type="match status" value="1"/>
</dbReference>
<dbReference type="PROSITE" id="PS51078">
    <property type="entry name" value="ICLR_ED"/>
    <property type="match status" value="1"/>
</dbReference>
<dbReference type="InterPro" id="IPR029016">
    <property type="entry name" value="GAF-like_dom_sf"/>
</dbReference>
<feature type="domain" description="IclR-ED" evidence="5">
    <location>
        <begin position="69"/>
        <end position="251"/>
    </location>
</feature>
<dbReference type="SUPFAM" id="SSF46785">
    <property type="entry name" value="Winged helix' DNA-binding domain"/>
    <property type="match status" value="1"/>
</dbReference>
<proteinExistence type="predicted"/>
<keyword evidence="2" id="KW-0238">DNA-binding</keyword>
<dbReference type="EMBL" id="SMCQ01000009">
    <property type="protein sequence ID" value="TCV99457.1"/>
    <property type="molecule type" value="Genomic_DNA"/>
</dbReference>
<dbReference type="InterPro" id="IPR005471">
    <property type="entry name" value="Tscrpt_reg_IclR_N"/>
</dbReference>
<feature type="domain" description="HTH iclR-type" evidence="4">
    <location>
        <begin position="4"/>
        <end position="68"/>
    </location>
</feature>
<gene>
    <name evidence="6" type="ORF">EDD60_10939</name>
</gene>
<dbReference type="InterPro" id="IPR050707">
    <property type="entry name" value="HTH_MetabolicPath_Reg"/>
</dbReference>
<evidence type="ECO:0000259" key="5">
    <source>
        <dbReference type="PROSITE" id="PS51078"/>
    </source>
</evidence>
<accession>A0A4R3Z5U3</accession>
<organism evidence="6 7">
    <name type="scientific">Longibaculum muris</name>
    <dbReference type="NCBI Taxonomy" id="1796628"/>
    <lineage>
        <taxon>Bacteria</taxon>
        <taxon>Bacillati</taxon>
        <taxon>Bacillota</taxon>
        <taxon>Erysipelotrichia</taxon>
        <taxon>Erysipelotrichales</taxon>
        <taxon>Coprobacillaceae</taxon>
        <taxon>Longibaculum</taxon>
    </lineage>
</organism>
<dbReference type="GO" id="GO:0045892">
    <property type="term" value="P:negative regulation of DNA-templated transcription"/>
    <property type="evidence" value="ECO:0007669"/>
    <property type="project" value="TreeGrafter"/>
</dbReference>
<dbReference type="Pfam" id="PF01614">
    <property type="entry name" value="IclR_C"/>
    <property type="match status" value="1"/>
</dbReference>
<comment type="caution">
    <text evidence="6">The sequence shown here is derived from an EMBL/GenBank/DDBJ whole genome shotgun (WGS) entry which is preliminary data.</text>
</comment>
<keyword evidence="1" id="KW-0805">Transcription regulation</keyword>
<protein>
    <submittedName>
        <fullName evidence="6">IclR family transcriptional regulator</fullName>
    </submittedName>
</protein>
<reference evidence="6 7" key="1">
    <citation type="submission" date="2019-03" db="EMBL/GenBank/DDBJ databases">
        <title>Genomic Encyclopedia of Type Strains, Phase IV (KMG-IV): sequencing the most valuable type-strain genomes for metagenomic binning, comparative biology and taxonomic classification.</title>
        <authorList>
            <person name="Goeker M."/>
        </authorList>
    </citation>
    <scope>NUCLEOTIDE SEQUENCE [LARGE SCALE GENOMIC DNA]</scope>
    <source>
        <strain evidence="6 7">DSM 29487</strain>
    </source>
</reference>
<dbReference type="InterPro" id="IPR036388">
    <property type="entry name" value="WH-like_DNA-bd_sf"/>
</dbReference>
<dbReference type="PANTHER" id="PTHR30136:SF7">
    <property type="entry name" value="HTH-TYPE TRANSCRIPTIONAL REGULATOR KDGR-RELATED"/>
    <property type="match status" value="1"/>
</dbReference>
<dbReference type="Proteomes" id="UP000295515">
    <property type="component" value="Unassembled WGS sequence"/>
</dbReference>
<dbReference type="GO" id="GO:0003700">
    <property type="term" value="F:DNA-binding transcription factor activity"/>
    <property type="evidence" value="ECO:0007669"/>
    <property type="project" value="TreeGrafter"/>
</dbReference>
<dbReference type="GeneID" id="98915324"/>
<name>A0A4R3Z5U3_9FIRM</name>
<dbReference type="GO" id="GO:0003677">
    <property type="term" value="F:DNA binding"/>
    <property type="evidence" value="ECO:0007669"/>
    <property type="project" value="UniProtKB-KW"/>
</dbReference>
<evidence type="ECO:0000256" key="2">
    <source>
        <dbReference type="ARBA" id="ARBA00023125"/>
    </source>
</evidence>
<evidence type="ECO:0000259" key="4">
    <source>
        <dbReference type="PROSITE" id="PS51077"/>
    </source>
</evidence>
<dbReference type="InterPro" id="IPR014757">
    <property type="entry name" value="Tscrpt_reg_IclR_C"/>
</dbReference>
<keyword evidence="3" id="KW-0804">Transcription</keyword>
<dbReference type="SMART" id="SM00346">
    <property type="entry name" value="HTH_ICLR"/>
    <property type="match status" value="1"/>
</dbReference>
<evidence type="ECO:0000313" key="6">
    <source>
        <dbReference type="EMBL" id="TCV99457.1"/>
    </source>
</evidence>
<dbReference type="InterPro" id="IPR036390">
    <property type="entry name" value="WH_DNA-bd_sf"/>
</dbReference>
<dbReference type="Gene3D" id="1.10.10.10">
    <property type="entry name" value="Winged helix-like DNA-binding domain superfamily/Winged helix DNA-binding domain"/>
    <property type="match status" value="1"/>
</dbReference>
<dbReference type="RefSeq" id="WP_066445911.1">
    <property type="nucleotide sequence ID" value="NZ_JADMQS010000003.1"/>
</dbReference>
<evidence type="ECO:0000256" key="1">
    <source>
        <dbReference type="ARBA" id="ARBA00023015"/>
    </source>
</evidence>
<keyword evidence="7" id="KW-1185">Reference proteome</keyword>
<evidence type="ECO:0000313" key="7">
    <source>
        <dbReference type="Proteomes" id="UP000295515"/>
    </source>
</evidence>
<dbReference type="Pfam" id="PF09339">
    <property type="entry name" value="HTH_IclR"/>
    <property type="match status" value="1"/>
</dbReference>
<dbReference type="Gene3D" id="3.30.450.40">
    <property type="match status" value="1"/>
</dbReference>
<dbReference type="PROSITE" id="PS51077">
    <property type="entry name" value="HTH_ICLR"/>
    <property type="match status" value="1"/>
</dbReference>
<evidence type="ECO:0000256" key="3">
    <source>
        <dbReference type="ARBA" id="ARBA00023163"/>
    </source>
</evidence>